<accession>A0A286M333</accession>
<organism evidence="1 2">
    <name type="scientific">Granulibacter bethesdensis (strain ATCC BAA-1260 / CGDNIH1)</name>
    <dbReference type="NCBI Taxonomy" id="391165"/>
    <lineage>
        <taxon>Bacteria</taxon>
        <taxon>Pseudomonadati</taxon>
        <taxon>Pseudomonadota</taxon>
        <taxon>Alphaproteobacteria</taxon>
        <taxon>Acetobacterales</taxon>
        <taxon>Acetobacteraceae</taxon>
        <taxon>Granulibacter</taxon>
    </lineage>
</organism>
<sequence>MEMPVVQGRKGHLVFHRAALIIFNLFANENYSKQVNYFGLVLNKNTLYKIRS</sequence>
<evidence type="ECO:0000313" key="2">
    <source>
        <dbReference type="Proteomes" id="UP000001963"/>
    </source>
</evidence>
<keyword evidence="2" id="KW-1185">Reference proteome</keyword>
<gene>
    <name evidence="1" type="ordered locus">GbCGDNIH1_5070</name>
</gene>
<proteinExistence type="predicted"/>
<reference evidence="1 2" key="1">
    <citation type="journal article" date="2007" name="J. Bacteriol.">
        <title>Genome sequence analysis of the emerging human pathogenic acetic acid bacterium Granulibacter bethesdensis.</title>
        <authorList>
            <person name="Greenberg D.E."/>
            <person name="Porcella S.F."/>
            <person name="Zelazny A.M."/>
            <person name="Virtaneva K."/>
            <person name="Sturdevant D.E."/>
            <person name="Kupko J.J.III."/>
            <person name="Barbian K.D."/>
            <person name="Babar A."/>
            <person name="Dorward D.W."/>
            <person name="Holland S.M."/>
        </authorList>
    </citation>
    <scope>NUCLEOTIDE SEQUENCE [LARGE SCALE GENOMIC DNA]</scope>
    <source>
        <strain evidence="2">ATCC BAA-1260 / CGDNIH1</strain>
    </source>
</reference>
<protein>
    <submittedName>
        <fullName evidence="1">Uncharacterized protein</fullName>
    </submittedName>
</protein>
<dbReference type="AlphaFoldDB" id="A0A286M333"/>
<name>A0A286M333_GRABC</name>
<dbReference type="EMBL" id="CP000394">
    <property type="protein sequence ID" value="ASV62432.1"/>
    <property type="molecule type" value="Genomic_DNA"/>
</dbReference>
<dbReference type="KEGG" id="gbe:GbCGDNIH1_5070"/>
<dbReference type="Proteomes" id="UP000001963">
    <property type="component" value="Chromosome"/>
</dbReference>
<evidence type="ECO:0000313" key="1">
    <source>
        <dbReference type="EMBL" id="ASV62432.1"/>
    </source>
</evidence>